<dbReference type="GO" id="GO:0006508">
    <property type="term" value="P:proteolysis"/>
    <property type="evidence" value="ECO:0007669"/>
    <property type="project" value="UniProtKB-KW"/>
</dbReference>
<dbReference type="InterPro" id="IPR054613">
    <property type="entry name" value="Peptidase_S78_dom"/>
</dbReference>
<dbReference type="Pfam" id="PF04586">
    <property type="entry name" value="Peptidase_S78"/>
    <property type="match status" value="1"/>
</dbReference>
<name>A0ABY2DQ89_9ACTN</name>
<dbReference type="EMBL" id="SMKE01000003">
    <property type="protein sequence ID" value="TDC02606.1"/>
    <property type="molecule type" value="Genomic_DNA"/>
</dbReference>
<feature type="region of interest" description="Disordered" evidence="4">
    <location>
        <begin position="202"/>
        <end position="264"/>
    </location>
</feature>
<evidence type="ECO:0000256" key="1">
    <source>
        <dbReference type="ARBA" id="ARBA00022612"/>
    </source>
</evidence>
<gene>
    <name evidence="6" type="ORF">E1091_00405</name>
</gene>
<protein>
    <submittedName>
        <fullName evidence="6">HK97 family phage prohead protease</fullName>
    </submittedName>
</protein>
<keyword evidence="7" id="KW-1185">Reference proteome</keyword>
<feature type="compositionally biased region" description="Low complexity" evidence="4">
    <location>
        <begin position="224"/>
        <end position="253"/>
    </location>
</feature>
<dbReference type="NCBIfam" id="TIGR01543">
    <property type="entry name" value="proheadase_HK97"/>
    <property type="match status" value="1"/>
</dbReference>
<evidence type="ECO:0000313" key="6">
    <source>
        <dbReference type="EMBL" id="TDC02606.1"/>
    </source>
</evidence>
<dbReference type="Proteomes" id="UP000295626">
    <property type="component" value="Unassembled WGS sequence"/>
</dbReference>
<feature type="compositionally biased region" description="Polar residues" evidence="4">
    <location>
        <begin position="205"/>
        <end position="221"/>
    </location>
</feature>
<keyword evidence="3" id="KW-0378">Hydrolase</keyword>
<reference evidence="6 7" key="1">
    <citation type="submission" date="2019-02" db="EMBL/GenBank/DDBJ databases">
        <title>Draft genome sequences of novel Actinobacteria.</title>
        <authorList>
            <person name="Sahin N."/>
            <person name="Ay H."/>
            <person name="Saygin H."/>
        </authorList>
    </citation>
    <scope>NUCLEOTIDE SEQUENCE [LARGE SCALE GENOMIC DNA]</scope>
    <source>
        <strain evidence="6 7">JCM 30529</strain>
    </source>
</reference>
<evidence type="ECO:0000256" key="3">
    <source>
        <dbReference type="ARBA" id="ARBA00022801"/>
    </source>
</evidence>
<feature type="domain" description="Prohead serine protease" evidence="5">
    <location>
        <begin position="24"/>
        <end position="164"/>
    </location>
</feature>
<evidence type="ECO:0000256" key="2">
    <source>
        <dbReference type="ARBA" id="ARBA00022670"/>
    </source>
</evidence>
<dbReference type="InterPro" id="IPR006433">
    <property type="entry name" value="Prohead_protease"/>
</dbReference>
<dbReference type="GO" id="GO:0008233">
    <property type="term" value="F:peptidase activity"/>
    <property type="evidence" value="ECO:0007669"/>
    <property type="project" value="UniProtKB-KW"/>
</dbReference>
<sequence>MMLIKTAPARIKAAGQADGLGDGEFEAIVSVFGNVDSYGDVVMPGAFTDVLADWAATGDPIPVIWSHNWYDPFAHIGTVLEARETDVGLWVKGLVDLDPEARTAAQVYRLLRGRRVTQFSFAYDVAEASWAERDGRDVYELRKFGALYEVGPCLVGANQDTDLLSAKARLLAAGVKEGRVLAQAHLDRLKEAHGALGEVIAAAEQKTTGPKRSGSTATRTAGQPADPTNDDPAAPGKSSAASDRSRSAQAAARLQLMTLTGDAQ</sequence>
<organism evidence="6 7">
    <name type="scientific">Micromonospora fluostatini</name>
    <dbReference type="NCBI Taxonomy" id="1629071"/>
    <lineage>
        <taxon>Bacteria</taxon>
        <taxon>Bacillati</taxon>
        <taxon>Actinomycetota</taxon>
        <taxon>Actinomycetes</taxon>
        <taxon>Micromonosporales</taxon>
        <taxon>Micromonosporaceae</taxon>
        <taxon>Micromonospora</taxon>
    </lineage>
</organism>
<proteinExistence type="predicted"/>
<evidence type="ECO:0000256" key="4">
    <source>
        <dbReference type="SAM" id="MobiDB-lite"/>
    </source>
</evidence>
<keyword evidence="1" id="KW-1188">Viral release from host cell</keyword>
<evidence type="ECO:0000313" key="7">
    <source>
        <dbReference type="Proteomes" id="UP000295626"/>
    </source>
</evidence>
<accession>A0ABY2DQ89</accession>
<keyword evidence="2 6" id="KW-0645">Protease</keyword>
<comment type="caution">
    <text evidence="6">The sequence shown here is derived from an EMBL/GenBank/DDBJ whole genome shotgun (WGS) entry which is preliminary data.</text>
</comment>
<evidence type="ECO:0000259" key="5">
    <source>
        <dbReference type="Pfam" id="PF04586"/>
    </source>
</evidence>